<dbReference type="EMBL" id="JAJEPU010000024">
    <property type="protein sequence ID" value="MCC2165062.1"/>
    <property type="molecule type" value="Genomic_DNA"/>
</dbReference>
<dbReference type="InterPro" id="IPR013785">
    <property type="entry name" value="Aldolase_TIM"/>
</dbReference>
<dbReference type="PANTHER" id="PTHR35787:SF1">
    <property type="entry name" value="GLYCEROL UPTAKE OPERON ANTITERMINATOR REGULATORY PROTEIN"/>
    <property type="match status" value="1"/>
</dbReference>
<gene>
    <name evidence="1" type="ORF">LKD32_09285</name>
</gene>
<dbReference type="InterPro" id="IPR006699">
    <property type="entry name" value="GlpP"/>
</dbReference>
<evidence type="ECO:0000313" key="1">
    <source>
        <dbReference type="EMBL" id="MCC2165062.1"/>
    </source>
</evidence>
<dbReference type="Pfam" id="PF04309">
    <property type="entry name" value="G3P_antiterm"/>
    <property type="match status" value="1"/>
</dbReference>
<dbReference type="GO" id="GO:0006355">
    <property type="term" value="P:regulation of DNA-templated transcription"/>
    <property type="evidence" value="ECO:0007669"/>
    <property type="project" value="InterPro"/>
</dbReference>
<name>A0AAE3DKC1_9FIRM</name>
<sequence length="199" mass="21980">MESQLEKEWGVERMKAMELFESSPVIAAVKDDKGLYRCFDSECQVVFILYGTILNITDIVRQIKDHGKIAVAHVDLIQGLSAKEVAVDYIRTNTLADGIISTKPLLVKHAVESGLLGVQRTFLIDSMAMSTTKKQIESFRPDAIEIMPGIMPKVLQEIRGFTEVPIIAGGLISDKKDIMAAFSAGADAISTTKEDLWFM</sequence>
<accession>A0AAE3DKC1</accession>
<dbReference type="Gene3D" id="3.20.20.70">
    <property type="entry name" value="Aldolase class I"/>
    <property type="match status" value="1"/>
</dbReference>
<dbReference type="SUPFAM" id="SSF110391">
    <property type="entry name" value="GlpP-like"/>
    <property type="match status" value="1"/>
</dbReference>
<dbReference type="RefSeq" id="WP_308451489.1">
    <property type="nucleotide sequence ID" value="NZ_JAJEPU010000024.1"/>
</dbReference>
<reference evidence="1" key="1">
    <citation type="submission" date="2021-10" db="EMBL/GenBank/DDBJ databases">
        <title>Anaerobic single-cell dispensing facilitates the cultivation of human gut bacteria.</title>
        <authorList>
            <person name="Afrizal A."/>
        </authorList>
    </citation>
    <scope>NUCLEOTIDE SEQUENCE</scope>
    <source>
        <strain evidence="1">CLA-AA-H274</strain>
    </source>
</reference>
<dbReference type="Proteomes" id="UP001198962">
    <property type="component" value="Unassembled WGS sequence"/>
</dbReference>
<protein>
    <submittedName>
        <fullName evidence="1">Glycerol-3-phosphate responsive antiterminator</fullName>
    </submittedName>
</protein>
<dbReference type="GO" id="GO:0006071">
    <property type="term" value="P:glycerol metabolic process"/>
    <property type="evidence" value="ECO:0007669"/>
    <property type="project" value="InterPro"/>
</dbReference>
<keyword evidence="2" id="KW-1185">Reference proteome</keyword>
<dbReference type="PANTHER" id="PTHR35787">
    <property type="entry name" value="GLYCEROL UPTAKE OPERON ANTITERMINATOR REGULATORY PROTEIN"/>
    <property type="match status" value="1"/>
</dbReference>
<dbReference type="AlphaFoldDB" id="A0AAE3DKC1"/>
<dbReference type="PIRSF" id="PIRSF016897">
    <property type="entry name" value="GlpP"/>
    <property type="match status" value="1"/>
</dbReference>
<proteinExistence type="predicted"/>
<evidence type="ECO:0000313" key="2">
    <source>
        <dbReference type="Proteomes" id="UP001198962"/>
    </source>
</evidence>
<organism evidence="1 2">
    <name type="scientific">Brotaphodocola catenula</name>
    <dbReference type="NCBI Taxonomy" id="2885361"/>
    <lineage>
        <taxon>Bacteria</taxon>
        <taxon>Bacillati</taxon>
        <taxon>Bacillota</taxon>
        <taxon>Clostridia</taxon>
        <taxon>Lachnospirales</taxon>
        <taxon>Lachnospiraceae</taxon>
        <taxon>Brotaphodocola</taxon>
    </lineage>
</organism>
<comment type="caution">
    <text evidence="1">The sequence shown here is derived from an EMBL/GenBank/DDBJ whole genome shotgun (WGS) entry which is preliminary data.</text>
</comment>